<evidence type="ECO:0000313" key="3">
    <source>
        <dbReference type="Proteomes" id="UP000321595"/>
    </source>
</evidence>
<proteinExistence type="predicted"/>
<protein>
    <submittedName>
        <fullName evidence="2">DUF4263 domain-containing protein</fullName>
    </submittedName>
</protein>
<dbReference type="KEGG" id="bbae:FRD01_22440"/>
<dbReference type="Proteomes" id="UP000321595">
    <property type="component" value="Chromosome"/>
</dbReference>
<dbReference type="EMBL" id="CP042467">
    <property type="protein sequence ID" value="QED29944.1"/>
    <property type="molecule type" value="Genomic_DNA"/>
</dbReference>
<sequence>MTSDEFKELVEWVVNGLNNEVFATISDALKSTPSIRGHLNPAFPYPRKLRIAVLGSHLVVEYVGPEDPRTETVDIEAVIRPDWTVLDFLGIDISHLSSFHFPMTTAVKNSQVFLGDAINLLGDYMYDVVSNPNDLILNAFPDFTTQAEPTYVSNTTFLWSDSKGALRIRRIDFLEVFPIQEGEWSFHSEEGFRHLAQFLLNHRVPAYEVALHKQLNEFIELVGQKDVPEPKITGFLAKHPEFLQLAFGAHAVYPETLLEWQYATGKQNLKPDFLIVKMDGYADIFEFKLPRLKGSAMVGKKTRSRPSAEVDSALAQIDEYEEWSSQEVNRQWLEKTKGIKIYTPHTYLVMGHRDDFTSEDRQRLRKRRNATIFTYDEFIEMTRMQLYRVR</sequence>
<dbReference type="AlphaFoldDB" id="A0A5B8XWX9"/>
<name>A0A5B8XWX9_9DELT</name>
<dbReference type="InterPro" id="IPR025359">
    <property type="entry name" value="SduA_C"/>
</dbReference>
<organism evidence="2 3">
    <name type="scientific">Microvenator marinus</name>
    <dbReference type="NCBI Taxonomy" id="2600177"/>
    <lineage>
        <taxon>Bacteria</taxon>
        <taxon>Deltaproteobacteria</taxon>
        <taxon>Bradymonadales</taxon>
        <taxon>Microvenatoraceae</taxon>
        <taxon>Microvenator</taxon>
    </lineage>
</organism>
<gene>
    <name evidence="2" type="ORF">FRD01_22440</name>
</gene>
<evidence type="ECO:0000313" key="2">
    <source>
        <dbReference type="EMBL" id="QED29944.1"/>
    </source>
</evidence>
<dbReference type="Pfam" id="PF14082">
    <property type="entry name" value="SduA_C"/>
    <property type="match status" value="1"/>
</dbReference>
<accession>A0A5B8XWX9</accession>
<reference evidence="2 3" key="1">
    <citation type="submission" date="2019-08" db="EMBL/GenBank/DDBJ databases">
        <authorList>
            <person name="Liang Q."/>
        </authorList>
    </citation>
    <scope>NUCLEOTIDE SEQUENCE [LARGE SCALE GENOMIC DNA]</scope>
    <source>
        <strain evidence="2 3">V1718</strain>
    </source>
</reference>
<evidence type="ECO:0000259" key="1">
    <source>
        <dbReference type="Pfam" id="PF14082"/>
    </source>
</evidence>
<dbReference type="OrthoDB" id="7056945at2"/>
<keyword evidence="3" id="KW-1185">Reference proteome</keyword>
<dbReference type="RefSeq" id="WP_146963184.1">
    <property type="nucleotide sequence ID" value="NZ_CP042467.1"/>
</dbReference>
<feature type="domain" description="Shedu protein SduA C-terminal" evidence="1">
    <location>
        <begin position="228"/>
        <end position="379"/>
    </location>
</feature>